<feature type="binding site" description="in other chain" evidence="8">
    <location>
        <position position="155"/>
    </location>
    <ligand>
        <name>deamido-NAD(+)</name>
        <dbReference type="ChEBI" id="CHEBI:58437"/>
        <note>ligand shared between two neighboring subunits</note>
    </ligand>
</feature>
<feature type="binding site" evidence="8">
    <location>
        <position position="142"/>
    </location>
    <ligand>
        <name>ATP</name>
        <dbReference type="ChEBI" id="CHEBI:30616"/>
    </ligand>
</feature>
<evidence type="ECO:0000256" key="8">
    <source>
        <dbReference type="HAMAP-Rule" id="MF_00193"/>
    </source>
</evidence>
<evidence type="ECO:0000256" key="3">
    <source>
        <dbReference type="ARBA" id="ARBA00022723"/>
    </source>
</evidence>
<evidence type="ECO:0000313" key="12">
    <source>
        <dbReference type="EMBL" id="OAT85899.1"/>
    </source>
</evidence>
<dbReference type="OrthoDB" id="9803818at2"/>
<keyword evidence="5 8" id="KW-0067">ATP-binding</keyword>
<dbReference type="GO" id="GO:0004359">
    <property type="term" value="F:glutaminase activity"/>
    <property type="evidence" value="ECO:0007669"/>
    <property type="project" value="InterPro"/>
</dbReference>
<dbReference type="InterPro" id="IPR003694">
    <property type="entry name" value="NAD_synthase"/>
</dbReference>
<dbReference type="InterPro" id="IPR014729">
    <property type="entry name" value="Rossmann-like_a/b/a_fold"/>
</dbReference>
<dbReference type="Proteomes" id="UP000078532">
    <property type="component" value="Unassembled WGS sequence"/>
</dbReference>
<protein>
    <recommendedName>
        <fullName evidence="8 10">NH(3)-dependent NAD(+) synthetase</fullName>
        <ecNumber evidence="8 10">6.3.1.5</ecNumber>
    </recommendedName>
</protein>
<accession>A0A1B7LHZ0</accession>
<gene>
    <name evidence="8" type="primary">nadE</name>
    <name evidence="12" type="ORF">A6M21_04320</name>
</gene>
<dbReference type="EMBL" id="LYVF01000047">
    <property type="protein sequence ID" value="OAT85899.1"/>
    <property type="molecule type" value="Genomic_DNA"/>
</dbReference>
<dbReference type="Pfam" id="PF02540">
    <property type="entry name" value="NAD_synthase"/>
    <property type="match status" value="1"/>
</dbReference>
<dbReference type="EC" id="6.3.1.5" evidence="8 10"/>
<comment type="catalytic activity">
    <reaction evidence="8 10">
        <text>deamido-NAD(+) + NH4(+) + ATP = AMP + diphosphate + NAD(+) + H(+)</text>
        <dbReference type="Rhea" id="RHEA:21188"/>
        <dbReference type="ChEBI" id="CHEBI:15378"/>
        <dbReference type="ChEBI" id="CHEBI:28938"/>
        <dbReference type="ChEBI" id="CHEBI:30616"/>
        <dbReference type="ChEBI" id="CHEBI:33019"/>
        <dbReference type="ChEBI" id="CHEBI:57540"/>
        <dbReference type="ChEBI" id="CHEBI:58437"/>
        <dbReference type="ChEBI" id="CHEBI:456215"/>
        <dbReference type="EC" id="6.3.1.5"/>
    </reaction>
</comment>
<evidence type="ECO:0000256" key="5">
    <source>
        <dbReference type="ARBA" id="ARBA00022840"/>
    </source>
</evidence>
<name>A0A1B7LHZ0_9FIRM</name>
<evidence type="ECO:0000256" key="9">
    <source>
        <dbReference type="RuleBase" id="RU003811"/>
    </source>
</evidence>
<evidence type="ECO:0000313" key="13">
    <source>
        <dbReference type="Proteomes" id="UP000078532"/>
    </source>
</evidence>
<evidence type="ECO:0000256" key="7">
    <source>
        <dbReference type="ARBA" id="ARBA00023027"/>
    </source>
</evidence>
<dbReference type="SUPFAM" id="SSF52402">
    <property type="entry name" value="Adenine nucleotide alpha hydrolases-like"/>
    <property type="match status" value="1"/>
</dbReference>
<evidence type="ECO:0000256" key="4">
    <source>
        <dbReference type="ARBA" id="ARBA00022741"/>
    </source>
</evidence>
<keyword evidence="6 8" id="KW-0460">Magnesium</keyword>
<feature type="binding site" description="in other chain" evidence="8">
    <location>
        <begin position="239"/>
        <end position="240"/>
    </location>
    <ligand>
        <name>deamido-NAD(+)</name>
        <dbReference type="ChEBI" id="CHEBI:58437"/>
        <note>ligand shared between two neighboring subunits</note>
    </ligand>
</feature>
<evidence type="ECO:0000256" key="1">
    <source>
        <dbReference type="ARBA" id="ARBA00005859"/>
    </source>
</evidence>
<dbReference type="GO" id="GO:0046872">
    <property type="term" value="F:metal ion binding"/>
    <property type="evidence" value="ECO:0007669"/>
    <property type="project" value="UniProtKB-KW"/>
</dbReference>
<dbReference type="HAMAP" id="MF_00193">
    <property type="entry name" value="NadE_ammonia_dep"/>
    <property type="match status" value="1"/>
</dbReference>
<dbReference type="AlphaFoldDB" id="A0A1B7LHZ0"/>
<evidence type="ECO:0000256" key="6">
    <source>
        <dbReference type="ARBA" id="ARBA00022842"/>
    </source>
</evidence>
<dbReference type="GO" id="GO:0003952">
    <property type="term" value="F:NAD+ synthase (glutamine-hydrolyzing) activity"/>
    <property type="evidence" value="ECO:0007669"/>
    <property type="project" value="InterPro"/>
</dbReference>
<evidence type="ECO:0000256" key="2">
    <source>
        <dbReference type="ARBA" id="ARBA00022598"/>
    </source>
</evidence>
<evidence type="ECO:0000256" key="10">
    <source>
        <dbReference type="RuleBase" id="RU003812"/>
    </source>
</evidence>
<feature type="binding site" evidence="8">
    <location>
        <position position="42"/>
    </location>
    <ligand>
        <name>Mg(2+)</name>
        <dbReference type="ChEBI" id="CHEBI:18420"/>
    </ligand>
</feature>
<keyword evidence="2 8" id="KW-0436">Ligase</keyword>
<feature type="binding site" evidence="8">
    <location>
        <begin position="36"/>
        <end position="43"/>
    </location>
    <ligand>
        <name>ATP</name>
        <dbReference type="ChEBI" id="CHEBI:30616"/>
    </ligand>
</feature>
<comment type="caution">
    <text evidence="8">Lacks conserved residue(s) required for the propagation of feature annotation.</text>
</comment>
<dbReference type="Gene3D" id="3.40.50.620">
    <property type="entry name" value="HUPs"/>
    <property type="match status" value="1"/>
</dbReference>
<keyword evidence="4 8" id="KW-0547">Nucleotide-binding</keyword>
<comment type="function">
    <text evidence="8">Catalyzes the ATP-dependent amidation of deamido-NAD to form NAD. Uses ammonia as a nitrogen source.</text>
</comment>
<comment type="pathway">
    <text evidence="8">Cofactor biosynthesis; NAD(+) biosynthesis; NAD(+) from deamido-NAD(+) (ammonia route): step 1/1.</text>
</comment>
<dbReference type="GO" id="GO:0008795">
    <property type="term" value="F:NAD+ synthase activity"/>
    <property type="evidence" value="ECO:0007669"/>
    <property type="project" value="UniProtKB-UniRule"/>
</dbReference>
<evidence type="ECO:0000259" key="11">
    <source>
        <dbReference type="Pfam" id="PF02540"/>
    </source>
</evidence>
<dbReference type="CDD" id="cd00553">
    <property type="entry name" value="NAD_synthase"/>
    <property type="match status" value="1"/>
</dbReference>
<dbReference type="PANTHER" id="PTHR23090">
    <property type="entry name" value="NH 3 /GLUTAMINE-DEPENDENT NAD + SYNTHETASE"/>
    <property type="match status" value="1"/>
</dbReference>
<dbReference type="NCBIfam" id="TIGR00552">
    <property type="entry name" value="nadE"/>
    <property type="match status" value="1"/>
</dbReference>
<dbReference type="UniPathway" id="UPA00253">
    <property type="reaction ID" value="UER00333"/>
</dbReference>
<dbReference type="InterPro" id="IPR022926">
    <property type="entry name" value="NH(3)-dep_NAD(+)_synth"/>
</dbReference>
<dbReference type="PANTHER" id="PTHR23090:SF9">
    <property type="entry name" value="GLUTAMINE-DEPENDENT NAD(+) SYNTHETASE"/>
    <property type="match status" value="1"/>
</dbReference>
<keyword evidence="13" id="KW-1185">Reference proteome</keyword>
<dbReference type="GO" id="GO:0005737">
    <property type="term" value="C:cytoplasm"/>
    <property type="evidence" value="ECO:0007669"/>
    <property type="project" value="InterPro"/>
</dbReference>
<feature type="binding site" description="in other chain" evidence="8">
    <location>
        <position position="122"/>
    </location>
    <ligand>
        <name>deamido-NAD(+)</name>
        <dbReference type="ChEBI" id="CHEBI:58437"/>
        <note>ligand shared between two neighboring subunits</note>
    </ligand>
</feature>
<dbReference type="GO" id="GO:0009435">
    <property type="term" value="P:NAD+ biosynthetic process"/>
    <property type="evidence" value="ECO:0007669"/>
    <property type="project" value="UniProtKB-UniRule"/>
</dbReference>
<feature type="binding site" evidence="8">
    <location>
        <position position="147"/>
    </location>
    <ligand>
        <name>Mg(2+)</name>
        <dbReference type="ChEBI" id="CHEBI:18420"/>
    </ligand>
</feature>
<keyword evidence="3 8" id="KW-0479">Metal-binding</keyword>
<reference evidence="12 13" key="1">
    <citation type="submission" date="2016-04" db="EMBL/GenBank/DDBJ databases">
        <authorList>
            <person name="Evans L.H."/>
            <person name="Alamgir A."/>
            <person name="Owens N."/>
            <person name="Weber N.D."/>
            <person name="Virtaneva K."/>
            <person name="Barbian K."/>
            <person name="Babar A."/>
            <person name="Rosenke K."/>
        </authorList>
    </citation>
    <scope>NUCLEOTIDE SEQUENCE [LARGE SCALE GENOMIC DNA]</scope>
    <source>
        <strain evidence="12 13">LMa1</strain>
    </source>
</reference>
<sequence>MFLLWEESGLHVLAQKLTDWLREQLKERDARGFVVGLSGGIDSAVTAALCKRACPGHVLGVIMPCFSNPRDAEDAMLVAGAFDIPVKTVALDKPFLQMVQLLTGQDYDPSDDDLTIANIKPRLRMTTLYFFAARNRYLVAGTNNRTELTVGYFTKYGDGGVDLLPIGNLTKCRVWELAGYLGVPRPIIEKAPCAGLYAGQDDEVELGVTYREMDEYILTGKADERVRKVVERLAANNAHKNQMPALPPF</sequence>
<proteinExistence type="inferred from homology"/>
<feature type="binding site" evidence="8">
    <location>
        <position position="162"/>
    </location>
    <ligand>
        <name>deamido-NAD(+)</name>
        <dbReference type="ChEBI" id="CHEBI:58437"/>
        <note>ligand shared between two neighboring subunits</note>
    </ligand>
</feature>
<organism evidence="12 13">
    <name type="scientific">Desulfotomaculum copahuensis</name>
    <dbReference type="NCBI Taxonomy" id="1838280"/>
    <lineage>
        <taxon>Bacteria</taxon>
        <taxon>Bacillati</taxon>
        <taxon>Bacillota</taxon>
        <taxon>Clostridia</taxon>
        <taxon>Eubacteriales</taxon>
        <taxon>Desulfotomaculaceae</taxon>
        <taxon>Desulfotomaculum</taxon>
    </lineage>
</organism>
<comment type="subunit">
    <text evidence="8">Homodimer.</text>
</comment>
<feature type="binding site" evidence="8">
    <location>
        <position position="171"/>
    </location>
    <ligand>
        <name>ATP</name>
        <dbReference type="ChEBI" id="CHEBI:30616"/>
    </ligand>
</feature>
<dbReference type="GO" id="GO:0005524">
    <property type="term" value="F:ATP binding"/>
    <property type="evidence" value="ECO:0007669"/>
    <property type="project" value="UniProtKB-UniRule"/>
</dbReference>
<feature type="domain" description="NAD/GMP synthase" evidence="11">
    <location>
        <begin position="15"/>
        <end position="241"/>
    </location>
</feature>
<dbReference type="STRING" id="1838280.A6M21_04320"/>
<dbReference type="InterPro" id="IPR022310">
    <property type="entry name" value="NAD/GMP_synthase"/>
</dbReference>
<comment type="caution">
    <text evidence="12">The sequence shown here is derived from an EMBL/GenBank/DDBJ whole genome shotgun (WGS) entry which is preliminary data.</text>
</comment>
<keyword evidence="7 8" id="KW-0520">NAD</keyword>
<comment type="similarity">
    <text evidence="1 8 9">Belongs to the NAD synthetase family.</text>
</comment>